<feature type="region of interest" description="Disordered" evidence="1">
    <location>
        <begin position="63"/>
        <end position="84"/>
    </location>
</feature>
<dbReference type="AlphaFoldDB" id="A0A7K3VTF0"/>
<accession>A0A7K3VTF0</accession>
<dbReference type="EMBL" id="WUFV01000033">
    <property type="protein sequence ID" value="NEK19798.1"/>
    <property type="molecule type" value="Genomic_DNA"/>
</dbReference>
<sequence length="84" mass="9369">MPMLLADLRAHGFAMARYLTSFTSLIDQIQHRRRGDRTPSPWGGGNAFFPTLLRQSFARARPDQCVSGADEPMDGGLAERKNSF</sequence>
<evidence type="ECO:0000313" key="2">
    <source>
        <dbReference type="EMBL" id="NEK19798.1"/>
    </source>
</evidence>
<dbReference type="RefSeq" id="WP_164049854.1">
    <property type="nucleotide sequence ID" value="NZ_WUFV01000033.1"/>
</dbReference>
<comment type="caution">
    <text evidence="2">The sequence shown here is derived from an EMBL/GenBank/DDBJ whole genome shotgun (WGS) entry which is preliminary data.</text>
</comment>
<name>A0A7K3VTF0_RHILE</name>
<evidence type="ECO:0000256" key="1">
    <source>
        <dbReference type="SAM" id="MobiDB-lite"/>
    </source>
</evidence>
<protein>
    <submittedName>
        <fullName evidence="2">Uncharacterized protein</fullName>
    </submittedName>
</protein>
<proteinExistence type="predicted"/>
<evidence type="ECO:0000313" key="3">
    <source>
        <dbReference type="Proteomes" id="UP000471705"/>
    </source>
</evidence>
<organism evidence="2 3">
    <name type="scientific">Rhizobium leguminosarum</name>
    <dbReference type="NCBI Taxonomy" id="384"/>
    <lineage>
        <taxon>Bacteria</taxon>
        <taxon>Pseudomonadati</taxon>
        <taxon>Pseudomonadota</taxon>
        <taxon>Alphaproteobacteria</taxon>
        <taxon>Hyphomicrobiales</taxon>
        <taxon>Rhizobiaceae</taxon>
        <taxon>Rhizobium/Agrobacterium group</taxon>
        <taxon>Rhizobium</taxon>
    </lineage>
</organism>
<dbReference type="Proteomes" id="UP000471705">
    <property type="component" value="Unassembled WGS sequence"/>
</dbReference>
<reference evidence="2 3" key="1">
    <citation type="submission" date="2019-12" db="EMBL/GenBank/DDBJ databases">
        <title>Rhizobium genotypes associated with high levels of biological nitrogen fixation by grain legumes in a temperate-maritime cropping system.</title>
        <authorList>
            <person name="Maluk M."/>
            <person name="Francesc Ferrando Molina F."/>
            <person name="Lopez Del Egido L."/>
            <person name="Lafos M."/>
            <person name="Langarica-Fuentes A."/>
            <person name="Gebre Yohannes G."/>
            <person name="Young M.W."/>
            <person name="Martin P."/>
            <person name="Gantlett R."/>
            <person name="Kenicer G."/>
            <person name="Hawes C."/>
            <person name="Begg G.S."/>
            <person name="Quilliam R.S."/>
            <person name="Squire G.R."/>
            <person name="Poole P.S."/>
            <person name="Young P.W."/>
            <person name="Iannetta P.M."/>
            <person name="James E.K."/>
        </authorList>
    </citation>
    <scope>NUCLEOTIDE SEQUENCE [LARGE SCALE GENOMIC DNA]</scope>
    <source>
        <strain evidence="2 3">JHI54</strain>
    </source>
</reference>
<gene>
    <name evidence="2" type="ORF">GR257_34080</name>
</gene>